<protein>
    <recommendedName>
        <fullName evidence="3">PH domain-containing protein</fullName>
    </recommendedName>
</protein>
<dbReference type="OrthoDB" id="43122at2759"/>
<organism evidence="4 5">
    <name type="scientific">Chiloscyllium punctatum</name>
    <name type="common">Brownbanded bambooshark</name>
    <name type="synonym">Hemiscyllium punctatum</name>
    <dbReference type="NCBI Taxonomy" id="137246"/>
    <lineage>
        <taxon>Eukaryota</taxon>
        <taxon>Metazoa</taxon>
        <taxon>Chordata</taxon>
        <taxon>Craniata</taxon>
        <taxon>Vertebrata</taxon>
        <taxon>Chondrichthyes</taxon>
        <taxon>Elasmobranchii</taxon>
        <taxon>Galeomorphii</taxon>
        <taxon>Galeoidea</taxon>
        <taxon>Orectolobiformes</taxon>
        <taxon>Hemiscylliidae</taxon>
        <taxon>Chiloscyllium</taxon>
    </lineage>
</organism>
<dbReference type="PROSITE" id="PS50003">
    <property type="entry name" value="PH_DOMAIN"/>
    <property type="match status" value="1"/>
</dbReference>
<name>A0A401SVE2_CHIPU</name>
<accession>A0A401SVE2</accession>
<evidence type="ECO:0000256" key="2">
    <source>
        <dbReference type="SAM" id="MobiDB-lite"/>
    </source>
</evidence>
<evidence type="ECO:0000259" key="3">
    <source>
        <dbReference type="PROSITE" id="PS50003"/>
    </source>
</evidence>
<dbReference type="InterPro" id="IPR040392">
    <property type="entry name" value="PKHA4-7_PH"/>
</dbReference>
<sequence>MSNRAGGVRGEGGGGQRPTSIASEMSNHTLVSETSQEQAVRTSRSSKKNAAFGKRSNSMKRNPKANVLKSGWLFKQASSGVKSWNKRWFVLADRCLFYYRDEKEEAVLASIPLFSFRINPVQPSDNISRKHAFKAEHAGIRTYYLSAENKTEMEDWINAMNEAASIQAVPLNSTGMKYEIKSTLELNHTSNHRQLIKPDSDQVQGEMDGFERCDRKSEQKDLSNEPTAKVNGVTVQEVPFDTNSPGPELRTQPGHERPVQPNGHNWQHASPGRPSEEYLQQDGMNTVHRRGFVPRTNTEKMAQRQSSLTQLQQWVNMRRSALPQDELRSSQVYHTPTRDVPEYYRLLSPYYQDEYPQFLQPGTRPDSICSVPAYDRMTARWSIDERQSAFLPRDWQDRRAYSGQGSPVWHGAQPAYTHEVDNITSTMRRMSLQPRSRSVPRSPSQGPLVVNRVYSPVRSPSARFDRLPPRRDEVFGHPAYTLRRSRSAKQYDYSGDRRLSGLQPYHFTASRSMQDRMVPYQDRFQDPLEHYKVDEVEIDKLLGRLCEQSKNQREQEKWVLQLRKEKESLESALEKTHREMEMYPNQPGYTEQLVQKKESLQNQLINIRGELSQATTAFANTKMECDALKMELSIIHNDLWEQLNSPMGMQDEVGHKHIQKELWKIQDVMEGLRKSYPDRISTEPLKQHVTSAQMGTFNSNSPASPLSTTSLTSPLSPFSPISESQVSAQQTAKEETRPPRPPLPQSYLPQGSLPVVPPLPTESSLWAYSIEDIWEQAEKGKTALEMKRMEGGTAKLGLEGSKKEGRSMLQTNPEGSKQDAEAEKHNKVGVVPPRTKSPPEEVSPSPSSLAVRSNDKVIYDSQAREKSKGSGYPNDPKCKMSVEEQAERMKRHQNGSLRGNTKRRSLTLTSGQLMAVGTSSPKPIARRVTVPRRKTTEIDICHLEAAVRGDHTANYQETPREEIARLRRMDVEPEHYSVDINKELSTPDKVFIPERYIEIEPELPLSPEELKEKQKKVERIKTLIAKSSLQNIIPLNEGLTDTNLDPELQLQEQEKRIEISCALATEASRRSRLLSVPASSAPGSSNPPSSPISSLPPQITDGSHLMCV</sequence>
<dbReference type="AlphaFoldDB" id="A0A401SVE2"/>
<feature type="domain" description="PH" evidence="3">
    <location>
        <begin position="66"/>
        <end position="165"/>
    </location>
</feature>
<dbReference type="Gene3D" id="2.30.29.30">
    <property type="entry name" value="Pleckstrin-homology domain (PH domain)/Phosphotyrosine-binding domain (PTB)"/>
    <property type="match status" value="1"/>
</dbReference>
<proteinExistence type="predicted"/>
<dbReference type="FunFam" id="2.30.29.30:FF:000083">
    <property type="entry name" value="Pleckstrin homology domain-containing family A member 5"/>
    <property type="match status" value="1"/>
</dbReference>
<evidence type="ECO:0000313" key="5">
    <source>
        <dbReference type="Proteomes" id="UP000287033"/>
    </source>
</evidence>
<dbReference type="Pfam" id="PF25541">
    <property type="entry name" value="TBCA_PH"/>
    <property type="match status" value="1"/>
</dbReference>
<feature type="region of interest" description="Disordered" evidence="2">
    <location>
        <begin position="1"/>
        <end position="62"/>
    </location>
</feature>
<feature type="compositionally biased region" description="Polar residues" evidence="2">
    <location>
        <begin position="17"/>
        <end position="43"/>
    </location>
</feature>
<dbReference type="InterPro" id="IPR057971">
    <property type="entry name" value="PKHA4-7_TBCA"/>
</dbReference>
<feature type="compositionally biased region" description="Basic and acidic residues" evidence="2">
    <location>
        <begin position="816"/>
        <end position="826"/>
    </location>
</feature>
<feature type="region of interest" description="Disordered" evidence="2">
    <location>
        <begin position="790"/>
        <end position="878"/>
    </location>
</feature>
<dbReference type="EMBL" id="BEZZ01000589">
    <property type="protein sequence ID" value="GCC34348.1"/>
    <property type="molecule type" value="Genomic_DNA"/>
</dbReference>
<feature type="region of interest" description="Disordered" evidence="2">
    <location>
        <begin position="1075"/>
        <end position="1108"/>
    </location>
</feature>
<dbReference type="CDD" id="cd13248">
    <property type="entry name" value="PH_PEPP1_2_3"/>
    <property type="match status" value="1"/>
</dbReference>
<feature type="region of interest" description="Disordered" evidence="2">
    <location>
        <begin position="694"/>
        <end position="755"/>
    </location>
</feature>
<evidence type="ECO:0000256" key="1">
    <source>
        <dbReference type="SAM" id="Coils"/>
    </source>
</evidence>
<dbReference type="PANTHER" id="PTHR12752">
    <property type="entry name" value="PHOSPHOINOSITOL 3-PHOSPHATE-BINDING PROTEIN"/>
    <property type="match status" value="1"/>
</dbReference>
<keyword evidence="1" id="KW-0175">Coiled coil</keyword>
<reference evidence="4 5" key="1">
    <citation type="journal article" date="2018" name="Nat. Ecol. Evol.">
        <title>Shark genomes provide insights into elasmobranch evolution and the origin of vertebrates.</title>
        <authorList>
            <person name="Hara Y"/>
            <person name="Yamaguchi K"/>
            <person name="Onimaru K"/>
            <person name="Kadota M"/>
            <person name="Koyanagi M"/>
            <person name="Keeley SD"/>
            <person name="Tatsumi K"/>
            <person name="Tanaka K"/>
            <person name="Motone F"/>
            <person name="Kageyama Y"/>
            <person name="Nozu R"/>
            <person name="Adachi N"/>
            <person name="Nishimura O"/>
            <person name="Nakagawa R"/>
            <person name="Tanegashima C"/>
            <person name="Kiyatake I"/>
            <person name="Matsumoto R"/>
            <person name="Murakumo K"/>
            <person name="Nishida K"/>
            <person name="Terakita A"/>
            <person name="Kuratani S"/>
            <person name="Sato K"/>
            <person name="Hyodo S Kuraku.S."/>
        </authorList>
    </citation>
    <scope>NUCLEOTIDE SEQUENCE [LARGE SCALE GENOMIC DNA]</scope>
</reference>
<gene>
    <name evidence="4" type="ORF">chiPu_0012821</name>
</gene>
<feature type="region of interest" description="Disordered" evidence="2">
    <location>
        <begin position="237"/>
        <end position="278"/>
    </location>
</feature>
<dbReference type="SUPFAM" id="SSF50729">
    <property type="entry name" value="PH domain-like"/>
    <property type="match status" value="1"/>
</dbReference>
<evidence type="ECO:0000313" key="4">
    <source>
        <dbReference type="EMBL" id="GCC34348.1"/>
    </source>
</evidence>
<dbReference type="OMA" id="THREMEM"/>
<feature type="compositionally biased region" description="Low complexity" evidence="2">
    <location>
        <begin position="699"/>
        <end position="722"/>
    </location>
</feature>
<feature type="compositionally biased region" description="Low complexity" evidence="2">
    <location>
        <begin position="1075"/>
        <end position="1097"/>
    </location>
</feature>
<feature type="compositionally biased region" description="Gly residues" evidence="2">
    <location>
        <begin position="7"/>
        <end position="16"/>
    </location>
</feature>
<dbReference type="Proteomes" id="UP000287033">
    <property type="component" value="Unassembled WGS sequence"/>
</dbReference>
<dbReference type="PANTHER" id="PTHR12752:SF5">
    <property type="entry name" value="PLECKSTRIN HOMOLOGY DOMAIN-CONTAINING FAMILY A MEMBER 6"/>
    <property type="match status" value="1"/>
</dbReference>
<dbReference type="Pfam" id="PF00169">
    <property type="entry name" value="PH"/>
    <property type="match status" value="1"/>
</dbReference>
<keyword evidence="5" id="KW-1185">Reference proteome</keyword>
<dbReference type="SMART" id="SM00233">
    <property type="entry name" value="PH"/>
    <property type="match status" value="1"/>
</dbReference>
<feature type="coiled-coil region" evidence="1">
    <location>
        <begin position="559"/>
        <end position="617"/>
    </location>
</feature>
<dbReference type="InterPro" id="IPR011993">
    <property type="entry name" value="PH-like_dom_sf"/>
</dbReference>
<dbReference type="InterPro" id="IPR001849">
    <property type="entry name" value="PH_domain"/>
</dbReference>
<feature type="compositionally biased region" description="Basic and acidic residues" evidence="2">
    <location>
        <begin position="853"/>
        <end position="868"/>
    </location>
</feature>
<comment type="caution">
    <text evidence="4">The sequence shown here is derived from an EMBL/GenBank/DDBJ whole genome shotgun (WGS) entry which is preliminary data.</text>
</comment>